<evidence type="ECO:0000256" key="2">
    <source>
        <dbReference type="ARBA" id="ARBA00022448"/>
    </source>
</evidence>
<dbReference type="InterPro" id="IPR003593">
    <property type="entry name" value="AAA+_ATPase"/>
</dbReference>
<dbReference type="InterPro" id="IPR017871">
    <property type="entry name" value="ABC_transporter-like_CS"/>
</dbReference>
<dbReference type="InterPro" id="IPR027417">
    <property type="entry name" value="P-loop_NTPase"/>
</dbReference>
<dbReference type="GO" id="GO:0005524">
    <property type="term" value="F:ATP binding"/>
    <property type="evidence" value="ECO:0007669"/>
    <property type="project" value="UniProtKB-KW"/>
</dbReference>
<accession>A0A9D1VKX1</accession>
<keyword evidence="4 6" id="KW-0067">ATP-binding</keyword>
<feature type="domain" description="ABC transporter" evidence="5">
    <location>
        <begin position="4"/>
        <end position="229"/>
    </location>
</feature>
<dbReference type="InterPro" id="IPR003439">
    <property type="entry name" value="ABC_transporter-like_ATP-bd"/>
</dbReference>
<reference evidence="6" key="1">
    <citation type="journal article" date="2021" name="PeerJ">
        <title>Extensive microbial diversity within the chicken gut microbiome revealed by metagenomics and culture.</title>
        <authorList>
            <person name="Gilroy R."/>
            <person name="Ravi A."/>
            <person name="Getino M."/>
            <person name="Pursley I."/>
            <person name="Horton D.L."/>
            <person name="Alikhan N.F."/>
            <person name="Baker D."/>
            <person name="Gharbi K."/>
            <person name="Hall N."/>
            <person name="Watson M."/>
            <person name="Adriaenssens E.M."/>
            <person name="Foster-Nyarko E."/>
            <person name="Jarju S."/>
            <person name="Secka A."/>
            <person name="Antonio M."/>
            <person name="Oren A."/>
            <person name="Chaudhuri R.R."/>
            <person name="La Ragione R."/>
            <person name="Hildebrand F."/>
            <person name="Pallen M.J."/>
        </authorList>
    </citation>
    <scope>NUCLEOTIDE SEQUENCE</scope>
    <source>
        <strain evidence="6">ChiHjej12B11-1927</strain>
    </source>
</reference>
<organism evidence="6 7">
    <name type="scientific">Candidatus Blautia pullistercoris</name>
    <dbReference type="NCBI Taxonomy" id="2838499"/>
    <lineage>
        <taxon>Bacteria</taxon>
        <taxon>Bacillati</taxon>
        <taxon>Bacillota</taxon>
        <taxon>Clostridia</taxon>
        <taxon>Lachnospirales</taxon>
        <taxon>Lachnospiraceae</taxon>
        <taxon>Blautia</taxon>
    </lineage>
</organism>
<evidence type="ECO:0000259" key="5">
    <source>
        <dbReference type="PROSITE" id="PS50893"/>
    </source>
</evidence>
<sequence length="293" mass="32758">MKAIKTSGLTKFYGKNPGIQDLNLEVEEGEFYGFIGPNGAGKSTTIRTLLGLIRKSRGTASILGMDIVKDQKEILSQIGYLPAEAVFYSGMRVKELLRLSADLHKKDCRQAGRLLCERLQLDTSRKIEELSFGNRKKAAIVCALQHEPRLCILDEPTSGLDPLMQREFFSILREKNQKGMTVFLSSHILSEIQRYCSRAAIIRKGQIIASGSVEELSRTSAKRITVHGKFTPEGLDGIRDLQSTEEESSFLYSGDINLLLQVLSSQPIKDLNISEPDLEEIFLHYYTEGGNIQ</sequence>
<gene>
    <name evidence="6" type="ORF">H9738_03825</name>
</gene>
<dbReference type="PROSITE" id="PS00211">
    <property type="entry name" value="ABC_TRANSPORTER_1"/>
    <property type="match status" value="1"/>
</dbReference>
<dbReference type="Proteomes" id="UP000824230">
    <property type="component" value="Unassembled WGS sequence"/>
</dbReference>
<comment type="caution">
    <text evidence="6">The sequence shown here is derived from an EMBL/GenBank/DDBJ whole genome shotgun (WGS) entry which is preliminary data.</text>
</comment>
<proteinExistence type="inferred from homology"/>
<dbReference type="CDD" id="cd03230">
    <property type="entry name" value="ABC_DR_subfamily_A"/>
    <property type="match status" value="1"/>
</dbReference>
<dbReference type="SMART" id="SM00382">
    <property type="entry name" value="AAA"/>
    <property type="match status" value="1"/>
</dbReference>
<evidence type="ECO:0000256" key="1">
    <source>
        <dbReference type="ARBA" id="ARBA00005417"/>
    </source>
</evidence>
<dbReference type="Pfam" id="PF00005">
    <property type="entry name" value="ABC_tran"/>
    <property type="match status" value="1"/>
</dbReference>
<name>A0A9D1VKX1_9FIRM</name>
<dbReference type="InterPro" id="IPR050763">
    <property type="entry name" value="ABC_transporter_ATP-binding"/>
</dbReference>
<dbReference type="PANTHER" id="PTHR42711:SF5">
    <property type="entry name" value="ABC TRANSPORTER ATP-BINDING PROTEIN NATA"/>
    <property type="match status" value="1"/>
</dbReference>
<evidence type="ECO:0000313" key="7">
    <source>
        <dbReference type="Proteomes" id="UP000824230"/>
    </source>
</evidence>
<evidence type="ECO:0000313" key="6">
    <source>
        <dbReference type="EMBL" id="HIX36983.1"/>
    </source>
</evidence>
<protein>
    <submittedName>
        <fullName evidence="6">ABC transporter ATP-binding protein</fullName>
    </submittedName>
</protein>
<dbReference type="PROSITE" id="PS50893">
    <property type="entry name" value="ABC_TRANSPORTER_2"/>
    <property type="match status" value="1"/>
</dbReference>
<dbReference type="Gene3D" id="3.40.50.300">
    <property type="entry name" value="P-loop containing nucleotide triphosphate hydrolases"/>
    <property type="match status" value="1"/>
</dbReference>
<keyword evidence="2" id="KW-0813">Transport</keyword>
<dbReference type="SUPFAM" id="SSF52540">
    <property type="entry name" value="P-loop containing nucleoside triphosphate hydrolases"/>
    <property type="match status" value="1"/>
</dbReference>
<dbReference type="GO" id="GO:0016887">
    <property type="term" value="F:ATP hydrolysis activity"/>
    <property type="evidence" value="ECO:0007669"/>
    <property type="project" value="InterPro"/>
</dbReference>
<dbReference type="PANTHER" id="PTHR42711">
    <property type="entry name" value="ABC TRANSPORTER ATP-BINDING PROTEIN"/>
    <property type="match status" value="1"/>
</dbReference>
<reference evidence="6" key="2">
    <citation type="submission" date="2021-04" db="EMBL/GenBank/DDBJ databases">
        <authorList>
            <person name="Gilroy R."/>
        </authorList>
    </citation>
    <scope>NUCLEOTIDE SEQUENCE</scope>
    <source>
        <strain evidence="6">ChiHjej12B11-1927</strain>
    </source>
</reference>
<evidence type="ECO:0000256" key="4">
    <source>
        <dbReference type="ARBA" id="ARBA00022840"/>
    </source>
</evidence>
<dbReference type="EMBL" id="DXFG01000073">
    <property type="protein sequence ID" value="HIX36983.1"/>
    <property type="molecule type" value="Genomic_DNA"/>
</dbReference>
<evidence type="ECO:0000256" key="3">
    <source>
        <dbReference type="ARBA" id="ARBA00022741"/>
    </source>
</evidence>
<keyword evidence="3" id="KW-0547">Nucleotide-binding</keyword>
<comment type="similarity">
    <text evidence="1">Belongs to the ABC transporter superfamily.</text>
</comment>
<dbReference type="AlphaFoldDB" id="A0A9D1VKX1"/>